<evidence type="ECO:0000259" key="2">
    <source>
        <dbReference type="Pfam" id="PF01648"/>
    </source>
</evidence>
<evidence type="ECO:0000256" key="1">
    <source>
        <dbReference type="ARBA" id="ARBA00022679"/>
    </source>
</evidence>
<dbReference type="Gene3D" id="3.90.470.20">
    <property type="entry name" value="4'-phosphopantetheinyl transferase domain"/>
    <property type="match status" value="1"/>
</dbReference>
<proteinExistence type="predicted"/>
<dbReference type="SUPFAM" id="SSF56214">
    <property type="entry name" value="4'-phosphopantetheinyl transferase"/>
    <property type="match status" value="1"/>
</dbReference>
<dbReference type="GO" id="GO:0000287">
    <property type="term" value="F:magnesium ion binding"/>
    <property type="evidence" value="ECO:0007669"/>
    <property type="project" value="InterPro"/>
</dbReference>
<protein>
    <submittedName>
        <fullName evidence="3">4-phosphopantetheinyl transferase family protein</fullName>
    </submittedName>
</protein>
<dbReference type="Proteomes" id="UP000286701">
    <property type="component" value="Unassembled WGS sequence"/>
</dbReference>
<comment type="caution">
    <text evidence="3">The sequence shown here is derived from an EMBL/GenBank/DDBJ whole genome shotgun (WGS) entry which is preliminary data.</text>
</comment>
<dbReference type="InterPro" id="IPR037143">
    <property type="entry name" value="4-PPantetheinyl_Trfase_dom_sf"/>
</dbReference>
<gene>
    <name evidence="3" type="ORF">EPL05_18620</name>
</gene>
<dbReference type="Pfam" id="PF01648">
    <property type="entry name" value="ACPS"/>
    <property type="match status" value="1"/>
</dbReference>
<dbReference type="InterPro" id="IPR008278">
    <property type="entry name" value="4-PPantetheinyl_Trfase_dom"/>
</dbReference>
<feature type="domain" description="4'-phosphopantetheinyl transferase" evidence="2">
    <location>
        <begin position="7"/>
        <end position="81"/>
    </location>
</feature>
<reference evidence="3 4" key="1">
    <citation type="submission" date="2019-01" db="EMBL/GenBank/DDBJ databases">
        <title>Mucilaginibacter antarcticum sp. nov., isolated from antarctic soil.</title>
        <authorList>
            <person name="Yan Y.-Q."/>
            <person name="Du Z.-J."/>
        </authorList>
    </citation>
    <scope>NUCLEOTIDE SEQUENCE [LARGE SCALE GENOMIC DNA]</scope>
    <source>
        <strain evidence="3 4">F01003</strain>
    </source>
</reference>
<dbReference type="AlphaFoldDB" id="A0A3S3UVY9"/>
<dbReference type="GO" id="GO:0008897">
    <property type="term" value="F:holo-[acyl-carrier-protein] synthase activity"/>
    <property type="evidence" value="ECO:0007669"/>
    <property type="project" value="InterPro"/>
</dbReference>
<dbReference type="OrthoDB" id="663853at2"/>
<accession>A0A3S3UVY9</accession>
<name>A0A3S3UVY9_9SPHI</name>
<dbReference type="EMBL" id="SBIW01000008">
    <property type="protein sequence ID" value="RWY49420.1"/>
    <property type="molecule type" value="Genomic_DNA"/>
</dbReference>
<organism evidence="3 4">
    <name type="scientific">Mucilaginibacter gilvus</name>
    <dbReference type="NCBI Taxonomy" id="2305909"/>
    <lineage>
        <taxon>Bacteria</taxon>
        <taxon>Pseudomonadati</taxon>
        <taxon>Bacteroidota</taxon>
        <taxon>Sphingobacteriia</taxon>
        <taxon>Sphingobacteriales</taxon>
        <taxon>Sphingobacteriaceae</taxon>
        <taxon>Mucilaginibacter</taxon>
    </lineage>
</organism>
<evidence type="ECO:0000313" key="4">
    <source>
        <dbReference type="Proteomes" id="UP000286701"/>
    </source>
</evidence>
<sequence>MCLISTGNDIVALDLTDIKRTEQGRFYTQILSNSEQKLYQQVSCPQLPFNQYVWLLWSAKESAYKYLKRLTPELVFSPTQIIIQSLKAPNRSGNDVNVTLWESTCDGEFYSGTIVHLSSTLYFRSKTSASWIATVVDQNESFKNIYWGVKSITENSVESQSAEARYFLIDKLRPYFNDLHFKKSLIGYPVIFNNGNELNIPVSIAHHGNYVSYSFVLDQAKLLSDNCEVDWTA</sequence>
<keyword evidence="1 3" id="KW-0808">Transferase</keyword>
<keyword evidence="4" id="KW-1185">Reference proteome</keyword>
<evidence type="ECO:0000313" key="3">
    <source>
        <dbReference type="EMBL" id="RWY49420.1"/>
    </source>
</evidence>